<feature type="region of interest" description="Disordered" evidence="1">
    <location>
        <begin position="1"/>
        <end position="44"/>
    </location>
</feature>
<organism evidence="2">
    <name type="scientific">Rhodotorula toruloides</name>
    <name type="common">Yeast</name>
    <name type="synonym">Rhodosporidium toruloides</name>
    <dbReference type="NCBI Taxonomy" id="5286"/>
    <lineage>
        <taxon>Eukaryota</taxon>
        <taxon>Fungi</taxon>
        <taxon>Dikarya</taxon>
        <taxon>Basidiomycota</taxon>
        <taxon>Pucciniomycotina</taxon>
        <taxon>Microbotryomycetes</taxon>
        <taxon>Sporidiobolales</taxon>
        <taxon>Sporidiobolaceae</taxon>
        <taxon>Rhodotorula</taxon>
    </lineage>
</organism>
<reference evidence="2" key="1">
    <citation type="journal article" date="2014" name="Genome Announc.">
        <title>Draft genome sequence of Rhodosporidium toruloides CECT1137, an oleaginous yeast of biotechnological interest.</title>
        <authorList>
            <person name="Morin N."/>
            <person name="Calcas X."/>
            <person name="Devillers H."/>
            <person name="Durrens P."/>
            <person name="Sherman D.J."/>
            <person name="Nicaud J.-M."/>
            <person name="Neuveglise C."/>
        </authorList>
    </citation>
    <scope>NUCLEOTIDE SEQUENCE</scope>
    <source>
        <strain evidence="2">CECT1137</strain>
    </source>
</reference>
<protein>
    <submittedName>
        <fullName evidence="2">RHTO0S25e00386g1_1</fullName>
    </submittedName>
</protein>
<name>A0A061BIS5_RHOTO</name>
<gene>
    <name evidence="2" type="ORF">RHTO0S_25e00386g</name>
</gene>
<feature type="compositionally biased region" description="Pro residues" evidence="1">
    <location>
        <begin position="31"/>
        <end position="44"/>
    </location>
</feature>
<feature type="region of interest" description="Disordered" evidence="1">
    <location>
        <begin position="151"/>
        <end position="225"/>
    </location>
</feature>
<accession>A0A061BIS5</accession>
<dbReference type="AlphaFoldDB" id="A0A061BIS5"/>
<feature type="compositionally biased region" description="Low complexity" evidence="1">
    <location>
        <begin position="11"/>
        <end position="30"/>
    </location>
</feature>
<proteinExistence type="predicted"/>
<dbReference type="OrthoDB" id="2596179at2759"/>
<evidence type="ECO:0000313" key="2">
    <source>
        <dbReference type="EMBL" id="CDR49282.1"/>
    </source>
</evidence>
<dbReference type="EMBL" id="LK052960">
    <property type="protein sequence ID" value="CDR49282.1"/>
    <property type="molecule type" value="Genomic_DNA"/>
</dbReference>
<evidence type="ECO:0000256" key="1">
    <source>
        <dbReference type="SAM" id="MobiDB-lite"/>
    </source>
</evidence>
<feature type="compositionally biased region" description="Low complexity" evidence="1">
    <location>
        <begin position="197"/>
        <end position="216"/>
    </location>
</feature>
<sequence length="225" mass="24249">MLRRAATACKPAARTSPPRPTTSRGASSSAFPPPPPPRLPPTERPPFFTAAAIYPFILVSLLSSTALNLSYQRVAREREGARLRAQVSLLESLLARLRTGEGRTLSETEQEEIERELELVGLGRGAGKEVVDAESSVKVQTTWSEMLFGKKGKEYQEDNDETDWDAVLQEADAAESARQAGKTFPTSAPTIAPAPRPAQQSSPAPLPATSTPSSDSRPPPRGVYL</sequence>